<keyword evidence="1" id="KW-0175">Coiled coil</keyword>
<reference evidence="2" key="1">
    <citation type="submission" date="2017-02" db="UniProtKB">
        <authorList>
            <consortium name="WormBaseParasite"/>
        </authorList>
    </citation>
    <scope>IDENTIFICATION</scope>
</reference>
<proteinExistence type="predicted"/>
<name>A0A0M3J172_ANISI</name>
<sequence length="172" mass="19338">LQQQVAQLELDSGNRLIALTNKQREEHDRFVQSVRNEKAQYERIVENRDRTQRNRIKQLENQLQAIKDQLVNERRRRKDATDRMLINDITKLSNKSFYGGTASAIPSAGGMSLGAGAGVGPSLYPHSDYDYIASRGSYSSYGMSPRMDFSSLGTEFYRAPTSSIAFKEPGIA</sequence>
<dbReference type="WBParaSite" id="ASIM_0000126701-mRNA-1">
    <property type="protein sequence ID" value="ASIM_0000126701-mRNA-1"/>
    <property type="gene ID" value="ASIM_0000126701"/>
</dbReference>
<accession>A0A0M3J172</accession>
<dbReference type="AlphaFoldDB" id="A0A0M3J172"/>
<organism evidence="2">
    <name type="scientific">Anisakis simplex</name>
    <name type="common">Herring worm</name>
    <dbReference type="NCBI Taxonomy" id="6269"/>
    <lineage>
        <taxon>Eukaryota</taxon>
        <taxon>Metazoa</taxon>
        <taxon>Ecdysozoa</taxon>
        <taxon>Nematoda</taxon>
        <taxon>Chromadorea</taxon>
        <taxon>Rhabditida</taxon>
        <taxon>Spirurina</taxon>
        <taxon>Ascaridomorpha</taxon>
        <taxon>Ascaridoidea</taxon>
        <taxon>Anisakidae</taxon>
        <taxon>Anisakis</taxon>
        <taxon>Anisakis simplex complex</taxon>
    </lineage>
</organism>
<protein>
    <submittedName>
        <fullName evidence="2">Hrs_helical domain-containing protein</fullName>
    </submittedName>
</protein>
<feature type="coiled-coil region" evidence="1">
    <location>
        <begin position="34"/>
        <end position="83"/>
    </location>
</feature>
<evidence type="ECO:0000313" key="2">
    <source>
        <dbReference type="WBParaSite" id="ASIM_0000126701-mRNA-1"/>
    </source>
</evidence>
<evidence type="ECO:0000256" key="1">
    <source>
        <dbReference type="SAM" id="Coils"/>
    </source>
</evidence>